<evidence type="ECO:0000313" key="3">
    <source>
        <dbReference type="Proteomes" id="UP000663918"/>
    </source>
</evidence>
<organism evidence="2 3">
    <name type="scientific">Brevundimonas goettingensis</name>
    <dbReference type="NCBI Taxonomy" id="2774190"/>
    <lineage>
        <taxon>Bacteria</taxon>
        <taxon>Pseudomonadati</taxon>
        <taxon>Pseudomonadota</taxon>
        <taxon>Alphaproteobacteria</taxon>
        <taxon>Caulobacterales</taxon>
        <taxon>Caulobacteraceae</taxon>
        <taxon>Brevundimonas</taxon>
    </lineage>
</organism>
<dbReference type="Proteomes" id="UP000663918">
    <property type="component" value="Chromosome"/>
</dbReference>
<proteinExistence type="predicted"/>
<accession>A0A975BZ15</accession>
<evidence type="ECO:0000313" key="2">
    <source>
        <dbReference type="EMBL" id="QTC90436.1"/>
    </source>
</evidence>
<feature type="region of interest" description="Disordered" evidence="1">
    <location>
        <begin position="105"/>
        <end position="125"/>
    </location>
</feature>
<evidence type="ECO:0000256" key="1">
    <source>
        <dbReference type="SAM" id="MobiDB-lite"/>
    </source>
</evidence>
<dbReference type="AlphaFoldDB" id="A0A975BZ15"/>
<dbReference type="RefSeq" id="WP_207868852.1">
    <property type="nucleotide sequence ID" value="NZ_CP062222.1"/>
</dbReference>
<keyword evidence="3" id="KW-1185">Reference proteome</keyword>
<sequence length="191" mass="20670">MKTEAPFPPLLVHERGDLAHALAQRRLSLGLTCEEFDAHTGWADRFATKLENPHSPSGKLGFHFEFPTEFLPGGSVRCSGMAELWLTALGLRLVLVDGATADLIGAKPAPPRPPRTNPTAQGHARRRVVSGRYAAMSAPAFEVLDRTHVAAEAFRAAVIDHPYVAADPTLKAEAEAIETAMQALYQRIGQV</sequence>
<dbReference type="EMBL" id="CP062222">
    <property type="protein sequence ID" value="QTC90436.1"/>
    <property type="molecule type" value="Genomic_DNA"/>
</dbReference>
<name>A0A975BZ15_9CAUL</name>
<reference evidence="2" key="1">
    <citation type="submission" date="2020-09" db="EMBL/GenBank/DDBJ databases">
        <title>Brevundimonas sp. LVF2 isolated from a puddle in Goettingen, Germany.</title>
        <authorList>
            <person name="Friedrich I."/>
            <person name="Klassen A."/>
            <person name="Hannes N."/>
            <person name="Schneider D."/>
            <person name="Hertel R."/>
            <person name="Daniel R."/>
        </authorList>
    </citation>
    <scope>NUCLEOTIDE SEQUENCE</scope>
    <source>
        <strain evidence="2">LVF2</strain>
    </source>
</reference>
<protein>
    <submittedName>
        <fullName evidence="2">Uncharacterized protein</fullName>
    </submittedName>
</protein>
<gene>
    <name evidence="2" type="ORF">IFJ75_14285</name>
</gene>
<dbReference type="KEGG" id="bgoe:IFJ75_14285"/>